<dbReference type="Pfam" id="PF06445">
    <property type="entry name" value="GyrI-like"/>
    <property type="match status" value="1"/>
</dbReference>
<dbReference type="STRING" id="1423748.FC37_GL000942"/>
<dbReference type="eggNOG" id="COG4832">
    <property type="taxonomic scope" value="Bacteria"/>
</dbReference>
<dbReference type="SUPFAM" id="SSF55136">
    <property type="entry name" value="Probable bacterial effector-binding domain"/>
    <property type="match status" value="1"/>
</dbReference>
<organism evidence="2 3">
    <name type="scientific">Lactobacillus gallinarum DSM 10532 = JCM 2011</name>
    <dbReference type="NCBI Taxonomy" id="1423748"/>
    <lineage>
        <taxon>Bacteria</taxon>
        <taxon>Bacillati</taxon>
        <taxon>Bacillota</taxon>
        <taxon>Bacilli</taxon>
        <taxon>Lactobacillales</taxon>
        <taxon>Lactobacillaceae</taxon>
        <taxon>Lactobacillus</taxon>
    </lineage>
</organism>
<evidence type="ECO:0000259" key="1">
    <source>
        <dbReference type="Pfam" id="PF06445"/>
    </source>
</evidence>
<proteinExistence type="predicted"/>
<evidence type="ECO:0000313" key="3">
    <source>
        <dbReference type="Proteomes" id="UP000051311"/>
    </source>
</evidence>
<gene>
    <name evidence="2" type="ORF">FC37_GL000942</name>
</gene>
<dbReference type="PATRIC" id="fig|1423748.3.peg.987"/>
<dbReference type="Proteomes" id="UP000051311">
    <property type="component" value="Unassembled WGS sequence"/>
</dbReference>
<reference evidence="2 3" key="1">
    <citation type="journal article" date="2015" name="Genome Announc.">
        <title>Expanding the biotechnology potential of lactobacilli through comparative genomics of 213 strains and associated genera.</title>
        <authorList>
            <person name="Sun Z."/>
            <person name="Harris H.M."/>
            <person name="McCann A."/>
            <person name="Guo C."/>
            <person name="Argimon S."/>
            <person name="Zhang W."/>
            <person name="Yang X."/>
            <person name="Jeffery I.B."/>
            <person name="Cooney J.C."/>
            <person name="Kagawa T.F."/>
            <person name="Liu W."/>
            <person name="Song Y."/>
            <person name="Salvetti E."/>
            <person name="Wrobel A."/>
            <person name="Rasinkangas P."/>
            <person name="Parkhill J."/>
            <person name="Rea M.C."/>
            <person name="O'Sullivan O."/>
            <person name="Ritari J."/>
            <person name="Douillard F.P."/>
            <person name="Paul Ross R."/>
            <person name="Yang R."/>
            <person name="Briner A.E."/>
            <person name="Felis G.E."/>
            <person name="de Vos W.M."/>
            <person name="Barrangou R."/>
            <person name="Klaenhammer T.R."/>
            <person name="Caufield P.W."/>
            <person name="Cui Y."/>
            <person name="Zhang H."/>
            <person name="O'Toole P.W."/>
        </authorList>
    </citation>
    <scope>NUCLEOTIDE SEQUENCE [LARGE SCALE GENOMIC DNA]</scope>
    <source>
        <strain evidence="2 3">DSM 10532</strain>
    </source>
</reference>
<dbReference type="InterPro" id="IPR029442">
    <property type="entry name" value="GyrI-like"/>
</dbReference>
<sequence length="155" mass="18231">MSKKGSHQIKDYFDFVVPPLEGFWWQDGVKGIDYAHKERFNFISCIRMPDFVTDDVLTWTKKEAAVKKGLDFSPVKLLTLTEGKCVQIMHHGSYDDEPATIDKMHQFITENNLKLDFSDKRRRHEIYLSNPQRTKVENLKTIIRLPVKEKKMNND</sequence>
<name>A0A0R1NS97_9LACO</name>
<comment type="caution">
    <text evidence="2">The sequence shown here is derived from an EMBL/GenBank/DDBJ whole genome shotgun (WGS) entry which is preliminary data.</text>
</comment>
<feature type="domain" description="GyrI-like small molecule binding" evidence="1">
    <location>
        <begin position="73"/>
        <end position="148"/>
    </location>
</feature>
<protein>
    <recommendedName>
        <fullName evidence="1">GyrI-like small molecule binding domain-containing protein</fullName>
    </recommendedName>
</protein>
<dbReference type="AlphaFoldDB" id="A0A0R1NS97"/>
<dbReference type="InterPro" id="IPR011256">
    <property type="entry name" value="Reg_factor_effector_dom_sf"/>
</dbReference>
<accession>A0A0R1NS97</accession>
<evidence type="ECO:0000313" key="2">
    <source>
        <dbReference type="EMBL" id="KRL23216.1"/>
    </source>
</evidence>
<dbReference type="Gene3D" id="3.20.80.10">
    <property type="entry name" value="Regulatory factor, effector binding domain"/>
    <property type="match status" value="1"/>
</dbReference>
<dbReference type="EMBL" id="AZEL01000026">
    <property type="protein sequence ID" value="KRL23216.1"/>
    <property type="molecule type" value="Genomic_DNA"/>
</dbReference>